<dbReference type="PANTHER" id="PTHR35046:SF9">
    <property type="entry name" value="RNA-DIRECTED DNA POLYMERASE"/>
    <property type="match status" value="1"/>
</dbReference>
<dbReference type="InterPro" id="IPR036397">
    <property type="entry name" value="RNaseH_sf"/>
</dbReference>
<keyword evidence="4" id="KW-1185">Reference proteome</keyword>
<dbReference type="OrthoDB" id="1935586at2759"/>
<dbReference type="EMBL" id="QJKJ01012653">
    <property type="protein sequence ID" value="RDX68176.1"/>
    <property type="molecule type" value="Genomic_DNA"/>
</dbReference>
<evidence type="ECO:0000313" key="4">
    <source>
        <dbReference type="Proteomes" id="UP000257109"/>
    </source>
</evidence>
<feature type="coiled-coil region" evidence="1">
    <location>
        <begin position="144"/>
        <end position="171"/>
    </location>
</feature>
<dbReference type="GO" id="GO:0003676">
    <property type="term" value="F:nucleic acid binding"/>
    <property type="evidence" value="ECO:0007669"/>
    <property type="project" value="InterPro"/>
</dbReference>
<evidence type="ECO:0000259" key="2">
    <source>
        <dbReference type="PROSITE" id="PS50994"/>
    </source>
</evidence>
<dbReference type="GO" id="GO:0015074">
    <property type="term" value="P:DNA integration"/>
    <property type="evidence" value="ECO:0007669"/>
    <property type="project" value="InterPro"/>
</dbReference>
<reference evidence="3" key="1">
    <citation type="submission" date="2018-05" db="EMBL/GenBank/DDBJ databases">
        <title>Draft genome of Mucuna pruriens seed.</title>
        <authorList>
            <person name="Nnadi N.E."/>
            <person name="Vos R."/>
            <person name="Hasami M.H."/>
            <person name="Devisetty U.K."/>
            <person name="Aguiy J.C."/>
        </authorList>
    </citation>
    <scope>NUCLEOTIDE SEQUENCE [LARGE SCALE GENOMIC DNA]</scope>
    <source>
        <strain evidence="3">JCA_2017</strain>
    </source>
</reference>
<evidence type="ECO:0000313" key="3">
    <source>
        <dbReference type="EMBL" id="RDX68176.1"/>
    </source>
</evidence>
<dbReference type="SUPFAM" id="SSF53098">
    <property type="entry name" value="Ribonuclease H-like"/>
    <property type="match status" value="1"/>
</dbReference>
<organism evidence="3 4">
    <name type="scientific">Mucuna pruriens</name>
    <name type="common">Velvet bean</name>
    <name type="synonym">Dolichos pruriens</name>
    <dbReference type="NCBI Taxonomy" id="157652"/>
    <lineage>
        <taxon>Eukaryota</taxon>
        <taxon>Viridiplantae</taxon>
        <taxon>Streptophyta</taxon>
        <taxon>Embryophyta</taxon>
        <taxon>Tracheophyta</taxon>
        <taxon>Spermatophyta</taxon>
        <taxon>Magnoliopsida</taxon>
        <taxon>eudicotyledons</taxon>
        <taxon>Gunneridae</taxon>
        <taxon>Pentapetalae</taxon>
        <taxon>rosids</taxon>
        <taxon>fabids</taxon>
        <taxon>Fabales</taxon>
        <taxon>Fabaceae</taxon>
        <taxon>Papilionoideae</taxon>
        <taxon>50 kb inversion clade</taxon>
        <taxon>NPAAA clade</taxon>
        <taxon>indigoferoid/millettioid clade</taxon>
        <taxon>Phaseoleae</taxon>
        <taxon>Mucuna</taxon>
    </lineage>
</organism>
<protein>
    <recommendedName>
        <fullName evidence="2">Integrase catalytic domain-containing protein</fullName>
    </recommendedName>
</protein>
<feature type="domain" description="Integrase catalytic" evidence="2">
    <location>
        <begin position="1"/>
        <end position="148"/>
    </location>
</feature>
<dbReference type="PROSITE" id="PS50994">
    <property type="entry name" value="INTEGRASE"/>
    <property type="match status" value="1"/>
</dbReference>
<dbReference type="InterPro" id="IPR056924">
    <property type="entry name" value="SH3_Tf2-1"/>
</dbReference>
<comment type="caution">
    <text evidence="3">The sequence shown here is derived from an EMBL/GenBank/DDBJ whole genome shotgun (WGS) entry which is preliminary data.</text>
</comment>
<dbReference type="InterPro" id="IPR012337">
    <property type="entry name" value="RNaseH-like_sf"/>
</dbReference>
<gene>
    <name evidence="3" type="ORF">CR513_52860</name>
</gene>
<dbReference type="PANTHER" id="PTHR35046">
    <property type="entry name" value="ZINC KNUCKLE (CCHC-TYPE) FAMILY PROTEIN"/>
    <property type="match status" value="1"/>
</dbReference>
<dbReference type="Proteomes" id="UP000257109">
    <property type="component" value="Unassembled WGS sequence"/>
</dbReference>
<dbReference type="Gene3D" id="3.30.420.10">
    <property type="entry name" value="Ribonuclease H-like superfamily/Ribonuclease H"/>
    <property type="match status" value="1"/>
</dbReference>
<evidence type="ECO:0000256" key="1">
    <source>
        <dbReference type="SAM" id="Coils"/>
    </source>
</evidence>
<accession>A0A371EQD7</accession>
<sequence length="241" mass="28767">MDFILELPRSHNGKECIFIVVDRFSKMIHFIACSKTNDATHVDLFFKEVVRLHRLPRTVVSDRDVRFLGYFWMILWNKLGTKLLFSTVAHPQADGQTEVMNRILATLLHVIIQKNLKWGKCLPHIEFAYNRTVHSTSYFPFEIVEFVKELHAKVQANIEKMNEQYSRQANKRRVKVTFEPRDWIWVHMRKERFTIQRNSKLKPRGDGHFQVLERINDNAYKLDLPIIYGEEFDSRMNPFEE</sequence>
<name>A0A371EQD7_MUCPR</name>
<keyword evidence="1" id="KW-0175">Coiled coil</keyword>
<proteinExistence type="predicted"/>
<dbReference type="AlphaFoldDB" id="A0A371EQD7"/>
<dbReference type="Pfam" id="PF24626">
    <property type="entry name" value="SH3_Tf2-1"/>
    <property type="match status" value="1"/>
</dbReference>
<feature type="non-terminal residue" evidence="3">
    <location>
        <position position="1"/>
    </location>
</feature>
<dbReference type="InterPro" id="IPR001584">
    <property type="entry name" value="Integrase_cat-core"/>
</dbReference>